<feature type="region of interest" description="Disordered" evidence="1">
    <location>
        <begin position="313"/>
        <end position="338"/>
    </location>
</feature>
<feature type="transmembrane region" description="Helical" evidence="2">
    <location>
        <begin position="291"/>
        <end position="308"/>
    </location>
</feature>
<protein>
    <submittedName>
        <fullName evidence="4">Uncharacterized protein</fullName>
    </submittedName>
</protein>
<dbReference type="AlphaFoldDB" id="A0A1H6B7B9"/>
<sequence>MFRSVGNPIFLGLGTAAILAMGASAPVQAETAPSPGAQPSPSVSAPFPSVPDDSGSPSSPDGSGSPDSPEEPTPTPDPWEMAVDITVPKGKVFEGDEVTVTVEVKAEKVTRGTRLTLAAKGRPAPALSKCATTPCKLGKVDWRGRKLDVKLTIPKEMKSGSVRLTAAVSGEGAEDASLEKTIEVHKKLDPKPSPSPSKSGGGSGSGGSGGSGGSSGSGGDTTYTPPAPNGSFNGSSAVPSPQVDLPQVSPPSPELAGPGPSAQAFPQSALRSNDSPADQQLRFERLASTQAAWLAALLVAFSLLLTQLRLGRRPAAGAAATRRPKGAHRRPRRGKSRG</sequence>
<evidence type="ECO:0000313" key="5">
    <source>
        <dbReference type="Proteomes" id="UP000236723"/>
    </source>
</evidence>
<feature type="compositionally biased region" description="Polar residues" evidence="1">
    <location>
        <begin position="264"/>
        <end position="278"/>
    </location>
</feature>
<keyword evidence="2" id="KW-0812">Transmembrane</keyword>
<dbReference type="Proteomes" id="UP000236723">
    <property type="component" value="Unassembled WGS sequence"/>
</dbReference>
<accession>A0A1H6B7B9</accession>
<feature type="compositionally biased region" description="Gly residues" evidence="1">
    <location>
        <begin position="199"/>
        <end position="219"/>
    </location>
</feature>
<keyword evidence="2" id="KW-0472">Membrane</keyword>
<feature type="compositionally biased region" description="Basic and acidic residues" evidence="1">
    <location>
        <begin position="177"/>
        <end position="190"/>
    </location>
</feature>
<feature type="chain" id="PRO_5009293453" evidence="3">
    <location>
        <begin position="30"/>
        <end position="338"/>
    </location>
</feature>
<feature type="compositionally biased region" description="Basic residues" evidence="1">
    <location>
        <begin position="322"/>
        <end position="338"/>
    </location>
</feature>
<organism evidence="4 5">
    <name type="scientific">Thermomonospora echinospora</name>
    <dbReference type="NCBI Taxonomy" id="1992"/>
    <lineage>
        <taxon>Bacteria</taxon>
        <taxon>Bacillati</taxon>
        <taxon>Actinomycetota</taxon>
        <taxon>Actinomycetes</taxon>
        <taxon>Streptosporangiales</taxon>
        <taxon>Thermomonosporaceae</taxon>
        <taxon>Thermomonospora</taxon>
    </lineage>
</organism>
<reference evidence="5" key="1">
    <citation type="submission" date="2016-10" db="EMBL/GenBank/DDBJ databases">
        <authorList>
            <person name="Varghese N."/>
            <person name="Submissions S."/>
        </authorList>
    </citation>
    <scope>NUCLEOTIDE SEQUENCE [LARGE SCALE GENOMIC DNA]</scope>
    <source>
        <strain evidence="5">DSM 43163</strain>
    </source>
</reference>
<keyword evidence="2" id="KW-1133">Transmembrane helix</keyword>
<proteinExistence type="predicted"/>
<feature type="region of interest" description="Disordered" evidence="1">
    <location>
        <begin position="27"/>
        <end position="81"/>
    </location>
</feature>
<gene>
    <name evidence="4" type="ORF">SAMN04489712_106331</name>
</gene>
<evidence type="ECO:0000256" key="3">
    <source>
        <dbReference type="SAM" id="SignalP"/>
    </source>
</evidence>
<feature type="compositionally biased region" description="Polar residues" evidence="1">
    <location>
        <begin position="220"/>
        <end position="239"/>
    </location>
</feature>
<feature type="compositionally biased region" description="Low complexity" evidence="1">
    <location>
        <begin position="39"/>
        <end position="67"/>
    </location>
</feature>
<evidence type="ECO:0000313" key="4">
    <source>
        <dbReference type="EMBL" id="SEG56708.1"/>
    </source>
</evidence>
<name>A0A1H6B7B9_9ACTN</name>
<keyword evidence="3" id="KW-0732">Signal</keyword>
<keyword evidence="5" id="KW-1185">Reference proteome</keyword>
<dbReference type="EMBL" id="FNVO01000006">
    <property type="protein sequence ID" value="SEG56708.1"/>
    <property type="molecule type" value="Genomic_DNA"/>
</dbReference>
<evidence type="ECO:0000256" key="1">
    <source>
        <dbReference type="SAM" id="MobiDB-lite"/>
    </source>
</evidence>
<evidence type="ECO:0000256" key="2">
    <source>
        <dbReference type="SAM" id="Phobius"/>
    </source>
</evidence>
<feature type="signal peptide" evidence="3">
    <location>
        <begin position="1"/>
        <end position="29"/>
    </location>
</feature>
<feature type="region of interest" description="Disordered" evidence="1">
    <location>
        <begin position="157"/>
        <end position="278"/>
    </location>
</feature>